<feature type="region of interest" description="Disordered" evidence="1">
    <location>
        <begin position="82"/>
        <end position="161"/>
    </location>
</feature>
<keyword evidence="3" id="KW-1185">Reference proteome</keyword>
<organism evidence="2 3">
    <name type="scientific">Amylocarpus encephaloides</name>
    <dbReference type="NCBI Taxonomy" id="45428"/>
    <lineage>
        <taxon>Eukaryota</taxon>
        <taxon>Fungi</taxon>
        <taxon>Dikarya</taxon>
        <taxon>Ascomycota</taxon>
        <taxon>Pezizomycotina</taxon>
        <taxon>Leotiomycetes</taxon>
        <taxon>Helotiales</taxon>
        <taxon>Helotiales incertae sedis</taxon>
        <taxon>Amylocarpus</taxon>
    </lineage>
</organism>
<reference evidence="2" key="1">
    <citation type="journal article" date="2021" name="IMA Fungus">
        <title>Genomic characterization of three marine fungi, including Emericellopsis atlantica sp. nov. with signatures of a generalist lifestyle and marine biomass degradation.</title>
        <authorList>
            <person name="Hagestad O.C."/>
            <person name="Hou L."/>
            <person name="Andersen J.H."/>
            <person name="Hansen E.H."/>
            <person name="Altermark B."/>
            <person name="Li C."/>
            <person name="Kuhnert E."/>
            <person name="Cox R.J."/>
            <person name="Crous P.W."/>
            <person name="Spatafora J.W."/>
            <person name="Lail K."/>
            <person name="Amirebrahimi M."/>
            <person name="Lipzen A."/>
            <person name="Pangilinan J."/>
            <person name="Andreopoulos W."/>
            <person name="Hayes R.D."/>
            <person name="Ng V."/>
            <person name="Grigoriev I.V."/>
            <person name="Jackson S.A."/>
            <person name="Sutton T.D.S."/>
            <person name="Dobson A.D.W."/>
            <person name="Rama T."/>
        </authorList>
    </citation>
    <scope>NUCLEOTIDE SEQUENCE</scope>
    <source>
        <strain evidence="2">TRa018bII</strain>
    </source>
</reference>
<dbReference type="AlphaFoldDB" id="A0A9P7YP66"/>
<proteinExistence type="predicted"/>
<accession>A0A9P7YP66</accession>
<dbReference type="EMBL" id="MU251390">
    <property type="protein sequence ID" value="KAG9237279.1"/>
    <property type="molecule type" value="Genomic_DNA"/>
</dbReference>
<comment type="caution">
    <text evidence="2">The sequence shown here is derived from an EMBL/GenBank/DDBJ whole genome shotgun (WGS) entry which is preliminary data.</text>
</comment>
<name>A0A9P7YP66_9HELO</name>
<protein>
    <submittedName>
        <fullName evidence="2">Uncharacterized protein</fullName>
    </submittedName>
</protein>
<dbReference type="Proteomes" id="UP000824998">
    <property type="component" value="Unassembled WGS sequence"/>
</dbReference>
<evidence type="ECO:0000313" key="2">
    <source>
        <dbReference type="EMBL" id="KAG9237279.1"/>
    </source>
</evidence>
<evidence type="ECO:0000313" key="3">
    <source>
        <dbReference type="Proteomes" id="UP000824998"/>
    </source>
</evidence>
<feature type="compositionally biased region" description="Basic and acidic residues" evidence="1">
    <location>
        <begin position="82"/>
        <end position="118"/>
    </location>
</feature>
<sequence>MCYYRRYLHRCHHFHSWGKVARACRLQQIYHDGADEEFCREKWAHPAQTIALPCPCGPCGQAEKAENEQRLAVDEAWKKQDEELAKKREKQREKQDDTLSKIKENFEDAKKRMQKWEKLNSSGSWRPGSNVPSASLASPLVDNEAEASTRAEDGGVAALES</sequence>
<evidence type="ECO:0000256" key="1">
    <source>
        <dbReference type="SAM" id="MobiDB-lite"/>
    </source>
</evidence>
<gene>
    <name evidence="2" type="ORF">BJ875DRAFT_168726</name>
</gene>